<keyword evidence="1" id="KW-0175">Coiled coil</keyword>
<dbReference type="AlphaFoldDB" id="E0UAC3"/>
<dbReference type="KEGG" id="cyj:Cyan7822_5556"/>
<sequence>MNESKLIPQLIEQVTRQANSLISMIEKAKSDFVEANPERIKLLEKELLEAKNKYEVLKLDAFLSLSRTLEQQLAELKSNRAKEIERIESRKDLLKGLSDVHAWKALDDVTLHRYFRNIVKDAWIEDGKLLDVDLEI</sequence>
<dbReference type="STRING" id="497965.Cyan7822_5556"/>
<dbReference type="HOGENOM" id="CLU_1871999_0_0_3"/>
<proteinExistence type="predicted"/>
<gene>
    <name evidence="2" type="ordered locus">Cyan7822_5556</name>
</gene>
<evidence type="ECO:0000256" key="1">
    <source>
        <dbReference type="SAM" id="Coils"/>
    </source>
</evidence>
<evidence type="ECO:0000313" key="2">
    <source>
        <dbReference type="EMBL" id="ADN17428.1"/>
    </source>
</evidence>
<dbReference type="EMBL" id="CP002198">
    <property type="protein sequence ID" value="ADN17428.1"/>
    <property type="molecule type" value="Genomic_DNA"/>
</dbReference>
<dbReference type="Proteomes" id="UP000008206">
    <property type="component" value="Chromosome"/>
</dbReference>
<accession>E0UAC3</accession>
<reference evidence="3" key="1">
    <citation type="journal article" date="2011" name="MBio">
        <title>Novel metabolic attributes of the genus Cyanothece, comprising a group of unicellular nitrogen-fixing Cyanobacteria.</title>
        <authorList>
            <person name="Bandyopadhyay A."/>
            <person name="Elvitigala T."/>
            <person name="Welsh E."/>
            <person name="Stockel J."/>
            <person name="Liberton M."/>
            <person name="Min H."/>
            <person name="Sherman L.A."/>
            <person name="Pakrasi H.B."/>
        </authorList>
    </citation>
    <scope>NUCLEOTIDE SEQUENCE [LARGE SCALE GENOMIC DNA]</scope>
    <source>
        <strain evidence="3">PCC 7822</strain>
    </source>
</reference>
<feature type="coiled-coil region" evidence="1">
    <location>
        <begin position="11"/>
        <end position="86"/>
    </location>
</feature>
<keyword evidence="3" id="KW-1185">Reference proteome</keyword>
<dbReference type="RefSeq" id="WP_013325465.1">
    <property type="nucleotide sequence ID" value="NC_014501.1"/>
</dbReference>
<evidence type="ECO:0000313" key="3">
    <source>
        <dbReference type="Proteomes" id="UP000008206"/>
    </source>
</evidence>
<organism evidence="2 3">
    <name type="scientific">Gloeothece verrucosa (strain PCC 7822)</name>
    <name type="common">Cyanothece sp. (strain PCC 7822)</name>
    <dbReference type="NCBI Taxonomy" id="497965"/>
    <lineage>
        <taxon>Bacteria</taxon>
        <taxon>Bacillati</taxon>
        <taxon>Cyanobacteriota</taxon>
        <taxon>Cyanophyceae</taxon>
        <taxon>Oscillatoriophycideae</taxon>
        <taxon>Chroococcales</taxon>
        <taxon>Aphanothecaceae</taxon>
        <taxon>Gloeothece</taxon>
        <taxon>Gloeothece verrucosa</taxon>
    </lineage>
</organism>
<protein>
    <submittedName>
        <fullName evidence="2">Uncharacterized protein</fullName>
    </submittedName>
</protein>
<name>E0UAC3_GLOV7</name>